<keyword evidence="1" id="KW-0472">Membrane</keyword>
<accession>A5ZSM9</accession>
<name>A5ZSM9_9FIRM</name>
<proteinExistence type="predicted"/>
<evidence type="ECO:0000313" key="2">
    <source>
        <dbReference type="EMBL" id="EDM87440.1"/>
    </source>
</evidence>
<organism evidence="2 3">
    <name type="scientific">Blautia obeum ATCC 29174</name>
    <dbReference type="NCBI Taxonomy" id="411459"/>
    <lineage>
        <taxon>Bacteria</taxon>
        <taxon>Bacillati</taxon>
        <taxon>Bacillota</taxon>
        <taxon>Clostridia</taxon>
        <taxon>Lachnospirales</taxon>
        <taxon>Lachnospiraceae</taxon>
        <taxon>Blautia</taxon>
    </lineage>
</organism>
<reference evidence="2 3" key="2">
    <citation type="submission" date="2007-04" db="EMBL/GenBank/DDBJ databases">
        <title>Draft genome sequence of Ruminococcus obeum (ATCC 29174).</title>
        <authorList>
            <person name="Sudarsanam P."/>
            <person name="Ley R."/>
            <person name="Guruge J."/>
            <person name="Turnbaugh P.J."/>
            <person name="Mahowald M."/>
            <person name="Liep D."/>
            <person name="Gordon J."/>
        </authorList>
    </citation>
    <scope>NUCLEOTIDE SEQUENCE [LARGE SCALE GENOMIC DNA]</scope>
    <source>
        <strain evidence="2 3">ATCC 29174</strain>
    </source>
</reference>
<dbReference type="HOGENOM" id="CLU_2803886_0_0_9"/>
<feature type="transmembrane region" description="Helical" evidence="1">
    <location>
        <begin position="21"/>
        <end position="42"/>
    </location>
</feature>
<reference evidence="2 3" key="1">
    <citation type="submission" date="2007-03" db="EMBL/GenBank/DDBJ databases">
        <authorList>
            <person name="Fulton L."/>
            <person name="Clifton S."/>
            <person name="Fulton B."/>
            <person name="Xu J."/>
            <person name="Minx P."/>
            <person name="Pepin K.H."/>
            <person name="Johnson M."/>
            <person name="Thiruvilangam P."/>
            <person name="Bhonagiri V."/>
            <person name="Nash W.E."/>
            <person name="Mardis E.R."/>
            <person name="Wilson R.K."/>
        </authorList>
    </citation>
    <scope>NUCLEOTIDE SEQUENCE [LARGE SCALE GENOMIC DNA]</scope>
    <source>
        <strain evidence="2 3">ATCC 29174</strain>
    </source>
</reference>
<comment type="caution">
    <text evidence="2">The sequence shown here is derived from an EMBL/GenBank/DDBJ whole genome shotgun (WGS) entry which is preliminary data.</text>
</comment>
<dbReference type="Proteomes" id="UP000006002">
    <property type="component" value="Unassembled WGS sequence"/>
</dbReference>
<evidence type="ECO:0000313" key="3">
    <source>
        <dbReference type="Proteomes" id="UP000006002"/>
    </source>
</evidence>
<evidence type="ECO:0000256" key="1">
    <source>
        <dbReference type="SAM" id="Phobius"/>
    </source>
</evidence>
<dbReference type="EMBL" id="AAVO02000007">
    <property type="protein sequence ID" value="EDM87440.1"/>
    <property type="molecule type" value="Genomic_DNA"/>
</dbReference>
<dbReference type="AlphaFoldDB" id="A5ZSM9"/>
<keyword evidence="1" id="KW-0812">Transmembrane</keyword>
<sequence>MADFFHGMYDTVGMYDFETDFIVVTVIAIQVFLELLFCIIVIHRYSSLYVFISVYKNIKCLTRFDKK</sequence>
<gene>
    <name evidence="2" type="ORF">RUMOBE_02006</name>
</gene>
<keyword evidence="1" id="KW-1133">Transmembrane helix</keyword>
<protein>
    <submittedName>
        <fullName evidence="2">Uncharacterized protein</fullName>
    </submittedName>
</protein>